<evidence type="ECO:0000256" key="4">
    <source>
        <dbReference type="ARBA" id="ARBA00023040"/>
    </source>
</evidence>
<feature type="transmembrane region" description="Helical" evidence="8">
    <location>
        <begin position="259"/>
        <end position="285"/>
    </location>
</feature>
<keyword evidence="6" id="KW-0675">Receptor</keyword>
<dbReference type="Pfam" id="PF00001">
    <property type="entry name" value="7tm_1"/>
    <property type="match status" value="1"/>
</dbReference>
<dbReference type="PRINTS" id="PR00237">
    <property type="entry name" value="GPCRRHODOPSN"/>
</dbReference>
<keyword evidence="4" id="KW-0297">G-protein coupled receptor</keyword>
<keyword evidence="10" id="KW-1185">Reference proteome</keyword>
<evidence type="ECO:0000256" key="7">
    <source>
        <dbReference type="ARBA" id="ARBA00023224"/>
    </source>
</evidence>
<dbReference type="InterPro" id="IPR017452">
    <property type="entry name" value="GPCR_Rhodpsn_7TM"/>
</dbReference>
<feature type="transmembrane region" description="Helical" evidence="8">
    <location>
        <begin position="175"/>
        <end position="197"/>
    </location>
</feature>
<dbReference type="PANTHER" id="PTHR24240">
    <property type="entry name" value="OPSIN"/>
    <property type="match status" value="1"/>
</dbReference>
<keyword evidence="7" id="KW-0807">Transducer</keyword>
<sequence length="316" mass="34974">MTLNNPSGLSSTADIAVCTYLVVMCILSLFGNVTVLAVKVKNRKQLKTHDYFIINIAVADIGAVTTGYVLAAVSARNHMWYFGSTGCSLVGFSGWFFNCVSMITLSVIAIVRYSIVVGNQGTSIKKNTILIIIAMIWLYSAFWSVAPLVGWDRYALEPHLTSCTIDWTSTQKADIAYIVCIFVWCFAFCLVSIVYSYGGIILTVRQIQQNLFSDSRKSEMNKQRKTTKMFAITTICYLVSWTPYAVMSLISVIQGSAAGIPIALTTLPTLFAKFSCVYNPVVYYITDETFRKSTSQMFGGIRSLFCGNRVTPDVVV</sequence>
<evidence type="ECO:0000256" key="3">
    <source>
        <dbReference type="ARBA" id="ARBA00022989"/>
    </source>
</evidence>
<dbReference type="Proteomes" id="UP000694865">
    <property type="component" value="Unplaced"/>
</dbReference>
<feature type="transmembrane region" description="Helical" evidence="8">
    <location>
        <begin position="20"/>
        <end position="40"/>
    </location>
</feature>
<evidence type="ECO:0000313" key="10">
    <source>
        <dbReference type="Proteomes" id="UP000694865"/>
    </source>
</evidence>
<gene>
    <name evidence="11" type="primary">LOC102810206</name>
</gene>
<dbReference type="Gene3D" id="1.20.1070.10">
    <property type="entry name" value="Rhodopsin 7-helix transmembrane proteins"/>
    <property type="match status" value="1"/>
</dbReference>
<feature type="domain" description="G-protein coupled receptors family 1 profile" evidence="9">
    <location>
        <begin position="31"/>
        <end position="283"/>
    </location>
</feature>
<dbReference type="SUPFAM" id="SSF81321">
    <property type="entry name" value="Family A G protein-coupled receptor-like"/>
    <property type="match status" value="1"/>
</dbReference>
<evidence type="ECO:0000256" key="6">
    <source>
        <dbReference type="ARBA" id="ARBA00023170"/>
    </source>
</evidence>
<organism evidence="10 11">
    <name type="scientific">Saccoglossus kowalevskii</name>
    <name type="common">Acorn worm</name>
    <dbReference type="NCBI Taxonomy" id="10224"/>
    <lineage>
        <taxon>Eukaryota</taxon>
        <taxon>Metazoa</taxon>
        <taxon>Hemichordata</taxon>
        <taxon>Enteropneusta</taxon>
        <taxon>Harrimaniidae</taxon>
        <taxon>Saccoglossus</taxon>
    </lineage>
</organism>
<evidence type="ECO:0000256" key="8">
    <source>
        <dbReference type="SAM" id="Phobius"/>
    </source>
</evidence>
<accession>A0ABM0M982</accession>
<feature type="transmembrane region" description="Helical" evidence="8">
    <location>
        <begin position="230"/>
        <end position="253"/>
    </location>
</feature>
<evidence type="ECO:0000256" key="1">
    <source>
        <dbReference type="ARBA" id="ARBA00004141"/>
    </source>
</evidence>
<evidence type="ECO:0000313" key="11">
    <source>
        <dbReference type="RefSeq" id="XP_006816573.1"/>
    </source>
</evidence>
<keyword evidence="3 8" id="KW-1133">Transmembrane helix</keyword>
<evidence type="ECO:0000259" key="9">
    <source>
        <dbReference type="PROSITE" id="PS50262"/>
    </source>
</evidence>
<name>A0ABM0M982_SACKO</name>
<keyword evidence="2 8" id="KW-0812">Transmembrane</keyword>
<reference evidence="11" key="1">
    <citation type="submission" date="2025-08" db="UniProtKB">
        <authorList>
            <consortium name="RefSeq"/>
        </authorList>
    </citation>
    <scope>IDENTIFICATION</scope>
    <source>
        <tissue evidence="11">Testes</tissue>
    </source>
</reference>
<comment type="subcellular location">
    <subcellularLocation>
        <location evidence="1">Membrane</location>
        <topology evidence="1">Multi-pass membrane protein</topology>
    </subcellularLocation>
</comment>
<protein>
    <submittedName>
        <fullName evidence="11">Opsin-5-like</fullName>
    </submittedName>
</protein>
<dbReference type="InterPro" id="IPR050125">
    <property type="entry name" value="GPCR_opsins"/>
</dbReference>
<dbReference type="RefSeq" id="XP_006816573.1">
    <property type="nucleotide sequence ID" value="XM_006816510.1"/>
</dbReference>
<dbReference type="InterPro" id="IPR000276">
    <property type="entry name" value="GPCR_Rhodpsn"/>
</dbReference>
<evidence type="ECO:0000256" key="2">
    <source>
        <dbReference type="ARBA" id="ARBA00022692"/>
    </source>
</evidence>
<feature type="transmembrane region" description="Helical" evidence="8">
    <location>
        <begin position="95"/>
        <end position="115"/>
    </location>
</feature>
<evidence type="ECO:0000256" key="5">
    <source>
        <dbReference type="ARBA" id="ARBA00023136"/>
    </source>
</evidence>
<proteinExistence type="predicted"/>
<feature type="transmembrane region" description="Helical" evidence="8">
    <location>
        <begin position="52"/>
        <end position="75"/>
    </location>
</feature>
<feature type="transmembrane region" description="Helical" evidence="8">
    <location>
        <begin position="127"/>
        <end position="146"/>
    </location>
</feature>
<dbReference type="PROSITE" id="PS50262">
    <property type="entry name" value="G_PROTEIN_RECEP_F1_2"/>
    <property type="match status" value="1"/>
</dbReference>
<keyword evidence="5 8" id="KW-0472">Membrane</keyword>
<dbReference type="GeneID" id="102810206"/>